<dbReference type="EMBL" id="JASCZI010090643">
    <property type="protein sequence ID" value="MED6143846.1"/>
    <property type="molecule type" value="Genomic_DNA"/>
</dbReference>
<sequence length="121" mass="14201">METFQITLLPKKNARRLREDDRRMRGKGSAQMVMIEALLRELRRGGKKKKTRETRERRKKKDWKGSPTKNRRIRKKGPDKADEKSQVGYPSVAGMLEELEQILHHIKGADAHPVRNSSKWK</sequence>
<name>A0ABU6T6Q1_9FABA</name>
<organism evidence="2 3">
    <name type="scientific">Stylosanthes scabra</name>
    <dbReference type="NCBI Taxonomy" id="79078"/>
    <lineage>
        <taxon>Eukaryota</taxon>
        <taxon>Viridiplantae</taxon>
        <taxon>Streptophyta</taxon>
        <taxon>Embryophyta</taxon>
        <taxon>Tracheophyta</taxon>
        <taxon>Spermatophyta</taxon>
        <taxon>Magnoliopsida</taxon>
        <taxon>eudicotyledons</taxon>
        <taxon>Gunneridae</taxon>
        <taxon>Pentapetalae</taxon>
        <taxon>rosids</taxon>
        <taxon>fabids</taxon>
        <taxon>Fabales</taxon>
        <taxon>Fabaceae</taxon>
        <taxon>Papilionoideae</taxon>
        <taxon>50 kb inversion clade</taxon>
        <taxon>dalbergioids sensu lato</taxon>
        <taxon>Dalbergieae</taxon>
        <taxon>Pterocarpus clade</taxon>
        <taxon>Stylosanthes</taxon>
    </lineage>
</organism>
<reference evidence="2 3" key="1">
    <citation type="journal article" date="2023" name="Plants (Basel)">
        <title>Bridging the Gap: Combining Genomics and Transcriptomics Approaches to Understand Stylosanthes scabra, an Orphan Legume from the Brazilian Caatinga.</title>
        <authorList>
            <person name="Ferreira-Neto J.R.C."/>
            <person name="da Silva M.D."/>
            <person name="Binneck E."/>
            <person name="de Melo N.F."/>
            <person name="da Silva R.H."/>
            <person name="de Melo A.L.T.M."/>
            <person name="Pandolfi V."/>
            <person name="Bustamante F.O."/>
            <person name="Brasileiro-Vidal A.C."/>
            <person name="Benko-Iseppon A.M."/>
        </authorList>
    </citation>
    <scope>NUCLEOTIDE SEQUENCE [LARGE SCALE GENOMIC DNA]</scope>
    <source>
        <tissue evidence="2">Leaves</tissue>
    </source>
</reference>
<gene>
    <name evidence="2" type="ORF">PIB30_009656</name>
</gene>
<dbReference type="Proteomes" id="UP001341840">
    <property type="component" value="Unassembled WGS sequence"/>
</dbReference>
<evidence type="ECO:0000313" key="3">
    <source>
        <dbReference type="Proteomes" id="UP001341840"/>
    </source>
</evidence>
<keyword evidence="3" id="KW-1185">Reference proteome</keyword>
<comment type="caution">
    <text evidence="2">The sequence shown here is derived from an EMBL/GenBank/DDBJ whole genome shotgun (WGS) entry which is preliminary data.</text>
</comment>
<accession>A0ABU6T6Q1</accession>
<protein>
    <submittedName>
        <fullName evidence="2">Uncharacterized protein</fullName>
    </submittedName>
</protein>
<evidence type="ECO:0000313" key="2">
    <source>
        <dbReference type="EMBL" id="MED6143846.1"/>
    </source>
</evidence>
<evidence type="ECO:0000256" key="1">
    <source>
        <dbReference type="SAM" id="MobiDB-lite"/>
    </source>
</evidence>
<proteinExistence type="predicted"/>
<feature type="region of interest" description="Disordered" evidence="1">
    <location>
        <begin position="40"/>
        <end position="87"/>
    </location>
</feature>
<feature type="compositionally biased region" description="Basic residues" evidence="1">
    <location>
        <begin position="45"/>
        <end position="62"/>
    </location>
</feature>
<feature type="compositionally biased region" description="Basic and acidic residues" evidence="1">
    <location>
        <begin position="76"/>
        <end position="85"/>
    </location>
</feature>